<keyword evidence="3" id="KW-0862">Zinc</keyword>
<dbReference type="EMBL" id="NPHW01005946">
    <property type="protein sequence ID" value="OXV06260.1"/>
    <property type="molecule type" value="Genomic_DNA"/>
</dbReference>
<proteinExistence type="predicted"/>
<keyword evidence="1" id="KW-0479">Metal-binding</keyword>
<feature type="compositionally biased region" description="Polar residues" evidence="5">
    <location>
        <begin position="154"/>
        <end position="165"/>
    </location>
</feature>
<accession>A0A232LQ06</accession>
<dbReference type="AlphaFoldDB" id="A0A232LQ06"/>
<evidence type="ECO:0000256" key="5">
    <source>
        <dbReference type="SAM" id="MobiDB-lite"/>
    </source>
</evidence>
<feature type="compositionally biased region" description="Acidic residues" evidence="5">
    <location>
        <begin position="359"/>
        <end position="374"/>
    </location>
</feature>
<feature type="compositionally biased region" description="Polar residues" evidence="5">
    <location>
        <begin position="307"/>
        <end position="327"/>
    </location>
</feature>
<gene>
    <name evidence="7" type="ORF">Egran_05972</name>
</gene>
<evidence type="ECO:0000256" key="2">
    <source>
        <dbReference type="ARBA" id="ARBA00022771"/>
    </source>
</evidence>
<dbReference type="SUPFAM" id="SSF161219">
    <property type="entry name" value="CHY zinc finger-like"/>
    <property type="match status" value="1"/>
</dbReference>
<sequence>MVPRPISTVEKDDPRDFQISQLRRRFHPTEQNDDSGTLLTFTMTPTDPDFPFDLAALQCALRIPPSFPSQGRPTLRITNPGMERGFQINVEKGFDKLVDSSLRNGRPGTLLGWMNALDRQLEALLTLEKAPTLKFIANTGSKEEPEHSSRRTDVQSQTVGSSASSPRPVMPITVRHLSREEISQAEKIRKDETKQLEARLSRLPLFQKSSDGLSYVVPVEPDKVDRLPLPLRFVKMLRLVVPRQYPLDKSSIELLGVERIAARTIEASFDNWARQVSYVTLMSQINYIVQNMHIIANSLVDEKSDSLSEASTETADPRSGSPQTQLGNIGHEVPSHIQIIPRPPEWSVQDMETHSGSSDEYDEAEDYPSDDEEGGAMISDVPSVAPAKGTSISLPSLEIYGIELLELKLLSATLKCQRCKELLDVKNVMPNNDPNSVSPIKVESCKKCASHLSVAFRREFIHSASNRAGYLDLEGCTVVDLLPRYVSQCNNPFGDTAFHSVFLAFAACPGIQNSLIEGVGSIGNSFPTVTLCRHALNAQRRFPRRVSLPFVDRVQPQRVVNAITEWIISIAETQLFKISEVKFLVVGPSTSTLLPARPRRKTKETLGLVVGQELPRRGRCVHYGKSYRWFRFSCCAKVFPCDKCHDVATDHPNEHANRMICGVCSREQIYRPEDCGVCHSVLVGKAGSGFWEGGKGTRDKVRMSRKDPRKYKRRGGSMPVAASASKRK</sequence>
<feature type="region of interest" description="Disordered" evidence="5">
    <location>
        <begin position="347"/>
        <end position="375"/>
    </location>
</feature>
<reference evidence="7 8" key="1">
    <citation type="journal article" date="2015" name="Environ. Microbiol.">
        <title>Metagenome sequence of Elaphomyces granulatus from sporocarp tissue reveals Ascomycota ectomycorrhizal fingerprints of genome expansion and a Proteobacteria-rich microbiome.</title>
        <authorList>
            <person name="Quandt C.A."/>
            <person name="Kohler A."/>
            <person name="Hesse C.N."/>
            <person name="Sharpton T.J."/>
            <person name="Martin F."/>
            <person name="Spatafora J.W."/>
        </authorList>
    </citation>
    <scope>NUCLEOTIDE SEQUENCE [LARGE SCALE GENOMIC DNA]</scope>
    <source>
        <strain evidence="7 8">OSC145934</strain>
    </source>
</reference>
<evidence type="ECO:0000256" key="3">
    <source>
        <dbReference type="ARBA" id="ARBA00022833"/>
    </source>
</evidence>
<dbReference type="GO" id="GO:0008270">
    <property type="term" value="F:zinc ion binding"/>
    <property type="evidence" value="ECO:0007669"/>
    <property type="project" value="UniProtKB-KW"/>
</dbReference>
<dbReference type="InterPro" id="IPR037274">
    <property type="entry name" value="Znf_CHY_sf"/>
</dbReference>
<evidence type="ECO:0000313" key="8">
    <source>
        <dbReference type="Proteomes" id="UP000243515"/>
    </source>
</evidence>
<keyword evidence="2 4" id="KW-0863">Zinc-finger</keyword>
<feature type="compositionally biased region" description="Basic and acidic residues" evidence="5">
    <location>
        <begin position="141"/>
        <end position="153"/>
    </location>
</feature>
<evidence type="ECO:0000259" key="6">
    <source>
        <dbReference type="PROSITE" id="PS51266"/>
    </source>
</evidence>
<feature type="region of interest" description="Disordered" evidence="5">
    <location>
        <begin position="694"/>
        <end position="728"/>
    </location>
</feature>
<dbReference type="OrthoDB" id="10253329at2759"/>
<feature type="compositionally biased region" description="Basic and acidic residues" evidence="5">
    <location>
        <begin position="695"/>
        <end position="706"/>
    </location>
</feature>
<evidence type="ECO:0000256" key="1">
    <source>
        <dbReference type="ARBA" id="ARBA00022723"/>
    </source>
</evidence>
<dbReference type="PROSITE" id="PS51266">
    <property type="entry name" value="ZF_CHY"/>
    <property type="match status" value="1"/>
</dbReference>
<dbReference type="Pfam" id="PF05495">
    <property type="entry name" value="zf-CHY"/>
    <property type="match status" value="1"/>
</dbReference>
<keyword evidence="8" id="KW-1185">Reference proteome</keyword>
<organism evidence="7 8">
    <name type="scientific">Elaphomyces granulatus</name>
    <dbReference type="NCBI Taxonomy" id="519963"/>
    <lineage>
        <taxon>Eukaryota</taxon>
        <taxon>Fungi</taxon>
        <taxon>Dikarya</taxon>
        <taxon>Ascomycota</taxon>
        <taxon>Pezizomycotina</taxon>
        <taxon>Eurotiomycetes</taxon>
        <taxon>Eurotiomycetidae</taxon>
        <taxon>Eurotiales</taxon>
        <taxon>Elaphomycetaceae</taxon>
        <taxon>Elaphomyces</taxon>
    </lineage>
</organism>
<feature type="region of interest" description="Disordered" evidence="5">
    <location>
        <begin position="138"/>
        <end position="169"/>
    </location>
</feature>
<protein>
    <recommendedName>
        <fullName evidence="6">CHY-type domain-containing protein</fullName>
    </recommendedName>
</protein>
<dbReference type="Proteomes" id="UP000243515">
    <property type="component" value="Unassembled WGS sequence"/>
</dbReference>
<name>A0A232LQ06_9EURO</name>
<evidence type="ECO:0000256" key="4">
    <source>
        <dbReference type="PROSITE-ProRule" id="PRU00601"/>
    </source>
</evidence>
<evidence type="ECO:0000313" key="7">
    <source>
        <dbReference type="EMBL" id="OXV06260.1"/>
    </source>
</evidence>
<comment type="caution">
    <text evidence="7">The sequence shown here is derived from an EMBL/GenBank/DDBJ whole genome shotgun (WGS) entry which is preliminary data.</text>
</comment>
<dbReference type="InterPro" id="IPR008913">
    <property type="entry name" value="Znf_CHY"/>
</dbReference>
<feature type="region of interest" description="Disordered" evidence="5">
    <location>
        <begin position="306"/>
        <end position="329"/>
    </location>
</feature>
<feature type="domain" description="CHY-type" evidence="6">
    <location>
        <begin position="613"/>
        <end position="680"/>
    </location>
</feature>